<comment type="caution">
    <text evidence="8">The sequence shown here is derived from an EMBL/GenBank/DDBJ whole genome shotgun (WGS) entry which is preliminary data.</text>
</comment>
<dbReference type="InterPro" id="IPR006145">
    <property type="entry name" value="PsdUridine_synth_RsuA/RluA"/>
</dbReference>
<dbReference type="KEGG" id="sage:EN72_08140"/>
<dbReference type="Gene3D" id="3.30.70.580">
    <property type="entry name" value="Pseudouridine synthase I, catalytic domain, N-terminal subdomain"/>
    <property type="match status" value="1"/>
</dbReference>
<evidence type="ECO:0000256" key="2">
    <source>
        <dbReference type="ARBA" id="ARBA00022884"/>
    </source>
</evidence>
<evidence type="ECO:0000259" key="6">
    <source>
        <dbReference type="SMART" id="SM00363"/>
    </source>
</evidence>
<reference evidence="8 10" key="2">
    <citation type="journal article" date="2018" name="Emerg. Microbes Infect.">
        <title>Phenotypic and molecular analysis of nontypeable Group B streptococci: identification of cps2a and hybrid cps2a/cps5 Group B streptococcal capsule gene clusters.</title>
        <authorList>
            <person name="Alhhazmi A."/>
            <person name="Tyrrell G.J."/>
        </authorList>
    </citation>
    <scope>NUCLEOTIDE SEQUENCE [LARGE SCALE GENOMIC DNA]</scope>
    <source>
        <strain evidence="8 10">PLGBS17</strain>
    </source>
</reference>
<protein>
    <recommendedName>
        <fullName evidence="5">Pseudouridine synthase</fullName>
        <ecNumber evidence="5">5.4.99.-</ecNumber>
    </recommendedName>
</protein>
<dbReference type="EMBL" id="MAWT01000011">
    <property type="protein sequence ID" value="OCM71954.1"/>
    <property type="molecule type" value="Genomic_DNA"/>
</dbReference>
<dbReference type="PROSITE" id="PS50889">
    <property type="entry name" value="S4"/>
    <property type="match status" value="1"/>
</dbReference>
<evidence type="ECO:0000313" key="8">
    <source>
        <dbReference type="EMBL" id="RDY74245.1"/>
    </source>
</evidence>
<dbReference type="GO" id="GO:0120159">
    <property type="term" value="F:rRNA pseudouridine synthase activity"/>
    <property type="evidence" value="ECO:0007669"/>
    <property type="project" value="UniProtKB-ARBA"/>
</dbReference>
<accession>A0A0E1EIP6</accession>
<evidence type="ECO:0000313" key="9">
    <source>
        <dbReference type="Proteomes" id="UP000093122"/>
    </source>
</evidence>
<dbReference type="SUPFAM" id="SSF55174">
    <property type="entry name" value="Alpha-L RNA-binding motif"/>
    <property type="match status" value="1"/>
</dbReference>
<dbReference type="InterPro" id="IPR018496">
    <property type="entry name" value="PsdUridine_synth_RsuA/RluB_CS"/>
</dbReference>
<dbReference type="GO" id="GO:0000455">
    <property type="term" value="P:enzyme-directed rRNA pseudouridine synthesis"/>
    <property type="evidence" value="ECO:0007669"/>
    <property type="project" value="UniProtKB-ARBA"/>
</dbReference>
<dbReference type="GO" id="GO:0005829">
    <property type="term" value="C:cytosol"/>
    <property type="evidence" value="ECO:0007669"/>
    <property type="project" value="UniProtKB-ARBA"/>
</dbReference>
<dbReference type="GO" id="GO:0003723">
    <property type="term" value="F:RNA binding"/>
    <property type="evidence" value="ECO:0007669"/>
    <property type="project" value="UniProtKB-KW"/>
</dbReference>
<dbReference type="Gene3D" id="3.10.290.10">
    <property type="entry name" value="RNA-binding S4 domain"/>
    <property type="match status" value="1"/>
</dbReference>
<proteinExistence type="inferred from homology"/>
<dbReference type="EC" id="5.4.99.-" evidence="5"/>
<dbReference type="Gene3D" id="3.30.70.1560">
    <property type="entry name" value="Alpha-L RNA-binding motif"/>
    <property type="match status" value="1"/>
</dbReference>
<dbReference type="InterPro" id="IPR002942">
    <property type="entry name" value="S4_RNA-bd"/>
</dbReference>
<evidence type="ECO:0000256" key="5">
    <source>
        <dbReference type="RuleBase" id="RU003887"/>
    </source>
</evidence>
<evidence type="ECO:0000256" key="4">
    <source>
        <dbReference type="PROSITE-ProRule" id="PRU00182"/>
    </source>
</evidence>
<comment type="similarity">
    <text evidence="1 5">Belongs to the pseudouridine synthase RsuA family.</text>
</comment>
<dbReference type="EMBL" id="QHGZ01000260">
    <property type="protein sequence ID" value="RDY74245.1"/>
    <property type="molecule type" value="Genomic_DNA"/>
</dbReference>
<dbReference type="Pfam" id="PF01479">
    <property type="entry name" value="S4"/>
    <property type="match status" value="1"/>
</dbReference>
<dbReference type="InterPro" id="IPR000748">
    <property type="entry name" value="PsdUridine_synth_RsuA/RluB/E/F"/>
</dbReference>
<gene>
    <name evidence="7" type="ORF">AX245_07665</name>
    <name evidence="8" type="ORF">C4618_13330</name>
</gene>
<dbReference type="InterPro" id="IPR050343">
    <property type="entry name" value="RsuA_PseudoU_synthase"/>
</dbReference>
<keyword evidence="2 4" id="KW-0694">RNA-binding</keyword>
<sequence length="240" mass="27339">MRLDKFLVECGLGSRTQVKLILKKKQISVNGNSETSPKVQVDEYRDEIKYNGTLVSYEKFVYYMLHKPKGVISATDDPSHKTVLDLLDKTARDKAVFPVGRLDIDTTGLLLITNNGELAHKMLSPKKHVDKCYEAKISGIMTEDDILAFDKGIILKDFTCLPALLEIVEVNQVKKQSLVKITIKEGKFHQVKRMVAACGKEVLELKRLSMGNLQLDKQLESGQWRRLTIKEIEKLEKYMQ</sequence>
<dbReference type="InterPro" id="IPR020103">
    <property type="entry name" value="PsdUridine_synth_cat_dom_sf"/>
</dbReference>
<dbReference type="PANTHER" id="PTHR47683">
    <property type="entry name" value="PSEUDOURIDINE SYNTHASE FAMILY PROTEIN-RELATED"/>
    <property type="match status" value="1"/>
</dbReference>
<evidence type="ECO:0000313" key="7">
    <source>
        <dbReference type="EMBL" id="OCM71954.1"/>
    </source>
</evidence>
<organism evidence="8 10">
    <name type="scientific">Streptococcus agalactiae</name>
    <dbReference type="NCBI Taxonomy" id="1311"/>
    <lineage>
        <taxon>Bacteria</taxon>
        <taxon>Bacillati</taxon>
        <taxon>Bacillota</taxon>
        <taxon>Bacilli</taxon>
        <taxon>Lactobacillales</taxon>
        <taxon>Streptococcaceae</taxon>
        <taxon>Streptococcus</taxon>
    </lineage>
</organism>
<dbReference type="InterPro" id="IPR042092">
    <property type="entry name" value="PsdUridine_s_RsuA/RluB/E/F_cat"/>
</dbReference>
<dbReference type="SUPFAM" id="SSF55120">
    <property type="entry name" value="Pseudouridine synthase"/>
    <property type="match status" value="1"/>
</dbReference>
<dbReference type="Pfam" id="PF00849">
    <property type="entry name" value="PseudoU_synth_2"/>
    <property type="match status" value="1"/>
</dbReference>
<dbReference type="CDD" id="cd00165">
    <property type="entry name" value="S4"/>
    <property type="match status" value="1"/>
</dbReference>
<dbReference type="InterPro" id="IPR020094">
    <property type="entry name" value="TruA/RsuA/RluB/E/F_N"/>
</dbReference>
<dbReference type="CDD" id="cd02553">
    <property type="entry name" value="PseudoU_synth_RsuA"/>
    <property type="match status" value="1"/>
</dbReference>
<keyword evidence="3 5" id="KW-0413">Isomerase</keyword>
<dbReference type="SMART" id="SM00363">
    <property type="entry name" value="S4"/>
    <property type="match status" value="1"/>
</dbReference>
<dbReference type="AlphaFoldDB" id="A0A0E1EIP6"/>
<dbReference type="Proteomes" id="UP000093122">
    <property type="component" value="Unassembled WGS sequence"/>
</dbReference>
<reference evidence="7 9" key="1">
    <citation type="journal article" date="2016" name="Sci. Rep.">
        <title>Serotype IV Streptococcus agalactiae ST-452 has arisen from large genomic recombination events between CC23 and the hypervirulent CC17 lineages.</title>
        <authorList>
            <person name="Campisi E."/>
            <person name="Rinaudo C.D."/>
            <person name="Donati C."/>
            <person name="Barucco M."/>
            <person name="Torricelli G."/>
            <person name="Edwards M.S."/>
            <person name="Baker C.J."/>
            <person name="Margarit I."/>
            <person name="Rosini R."/>
        </authorList>
    </citation>
    <scope>NUCLEOTIDE SEQUENCE [LARGE SCALE GENOMIC DNA]</scope>
    <source>
        <strain evidence="7 9">CZ-PW-140</strain>
    </source>
</reference>
<dbReference type="NCBIfam" id="TIGR00093">
    <property type="entry name" value="pseudouridine synthase"/>
    <property type="match status" value="1"/>
</dbReference>
<evidence type="ECO:0000313" key="10">
    <source>
        <dbReference type="Proteomes" id="UP000256718"/>
    </source>
</evidence>
<evidence type="ECO:0000256" key="3">
    <source>
        <dbReference type="ARBA" id="ARBA00023235"/>
    </source>
</evidence>
<dbReference type="RefSeq" id="WP_001234923.1">
    <property type="nucleotide sequence ID" value="NZ_CAXOLC010000002.1"/>
</dbReference>
<name>A0A0E1EIP6_STRAG</name>
<dbReference type="PROSITE" id="PS01149">
    <property type="entry name" value="PSI_RSU"/>
    <property type="match status" value="1"/>
</dbReference>
<dbReference type="InterPro" id="IPR036986">
    <property type="entry name" value="S4_RNA-bd_sf"/>
</dbReference>
<evidence type="ECO:0000256" key="1">
    <source>
        <dbReference type="ARBA" id="ARBA00008348"/>
    </source>
</evidence>
<dbReference type="Proteomes" id="UP000256718">
    <property type="component" value="Unassembled WGS sequence"/>
</dbReference>
<dbReference type="FunFam" id="3.30.70.1560:FF:000001">
    <property type="entry name" value="Pseudouridine synthase"/>
    <property type="match status" value="1"/>
</dbReference>
<dbReference type="PANTHER" id="PTHR47683:SF4">
    <property type="entry name" value="PSEUDOURIDINE SYNTHASE"/>
    <property type="match status" value="1"/>
</dbReference>
<feature type="domain" description="RNA-binding S4" evidence="6">
    <location>
        <begin position="1"/>
        <end position="59"/>
    </location>
</feature>